<dbReference type="RefSeq" id="WP_119917973.1">
    <property type="nucleotide sequence ID" value="NZ_CAXGPP010000001.1"/>
</dbReference>
<feature type="signal peptide" evidence="1">
    <location>
        <begin position="1"/>
        <end position="20"/>
    </location>
</feature>
<proteinExistence type="predicted"/>
<sequence>MKKMILTGLTAAVLSANAMASEVTEGDVTQFNANTPALASEVNGNFAALISAINDNNERISALEDAAGTGGSLEDKIAGSTYKVMFVGNIIGTHHDALSPHSSGYLEGFGGTSVITFNEDGSLSEQWQEAGREIGLDKDDCEETQPDTFVCEHRVDDFVDGPETFTNQGSWSLDGNVLAVTFPEEEDSEDFLVSMNGELIILTSSSIEQESDEYGTNSDYEHSIAIGVRLPVVE</sequence>
<evidence type="ECO:0000256" key="1">
    <source>
        <dbReference type="SAM" id="SignalP"/>
    </source>
</evidence>
<comment type="caution">
    <text evidence="2">The sequence shown here is derived from an EMBL/GenBank/DDBJ whole genome shotgun (WGS) entry which is preliminary data.</text>
</comment>
<keyword evidence="1" id="KW-0732">Signal</keyword>
<evidence type="ECO:0000313" key="3">
    <source>
        <dbReference type="Proteomes" id="UP000283734"/>
    </source>
</evidence>
<name>A0A418Y084_9GAMM</name>
<evidence type="ECO:0000313" key="2">
    <source>
        <dbReference type="EMBL" id="RJG18685.1"/>
    </source>
</evidence>
<organism evidence="2 3">
    <name type="scientific">Alcanivorax profundi</name>
    <dbReference type="NCBI Taxonomy" id="2338368"/>
    <lineage>
        <taxon>Bacteria</taxon>
        <taxon>Pseudomonadati</taxon>
        <taxon>Pseudomonadota</taxon>
        <taxon>Gammaproteobacteria</taxon>
        <taxon>Oceanospirillales</taxon>
        <taxon>Alcanivoracaceae</taxon>
        <taxon>Alcanivorax</taxon>
    </lineage>
</organism>
<accession>A0A418Y084</accession>
<feature type="chain" id="PRO_5019247530" evidence="1">
    <location>
        <begin position="21"/>
        <end position="234"/>
    </location>
</feature>
<keyword evidence="3" id="KW-1185">Reference proteome</keyword>
<dbReference type="EMBL" id="QYYA01000002">
    <property type="protein sequence ID" value="RJG18685.1"/>
    <property type="molecule type" value="Genomic_DNA"/>
</dbReference>
<dbReference type="OrthoDB" id="6078092at2"/>
<protein>
    <submittedName>
        <fullName evidence="2">Uncharacterized protein</fullName>
    </submittedName>
</protein>
<dbReference type="AlphaFoldDB" id="A0A418Y084"/>
<dbReference type="Proteomes" id="UP000283734">
    <property type="component" value="Unassembled WGS sequence"/>
</dbReference>
<reference evidence="2 3" key="1">
    <citation type="submission" date="2018-09" db="EMBL/GenBank/DDBJ databases">
        <title>Alcanivorax profundi sp. nov., isolated from 1000 m-depth seawater of the Mariana Trench.</title>
        <authorList>
            <person name="Liu J."/>
        </authorList>
    </citation>
    <scope>NUCLEOTIDE SEQUENCE [LARGE SCALE GENOMIC DNA]</scope>
    <source>
        <strain evidence="2 3">MTEO17</strain>
    </source>
</reference>
<gene>
    <name evidence="2" type="ORF">D4A39_09520</name>
</gene>